<feature type="transmembrane region" description="Helical" evidence="1">
    <location>
        <begin position="66"/>
        <end position="89"/>
    </location>
</feature>
<feature type="transmembrane region" description="Helical" evidence="1">
    <location>
        <begin position="230"/>
        <end position="250"/>
    </location>
</feature>
<dbReference type="EC" id="2.3.1.-" evidence="3"/>
<proteinExistence type="predicted"/>
<feature type="transmembrane region" description="Helical" evidence="1">
    <location>
        <begin position="270"/>
        <end position="290"/>
    </location>
</feature>
<keyword evidence="3" id="KW-0808">Transferase</keyword>
<evidence type="ECO:0000259" key="2">
    <source>
        <dbReference type="Pfam" id="PF01757"/>
    </source>
</evidence>
<accession>A0ABV9CCD1</accession>
<sequence length="456" mass="47698">MVRRVVQEMRRAAELTPAGRDRHVDLIRAVAIAAVVFGHWLVVYVTRNGSGLTGRSVLELVPWTHPLTWIFQVMPLFFLVGGFANAASLTSHLARGGDGTGWALGRAARLVQPTTVLLCGLAATAFAARSLGAAPATVGTAVWLASIPLWFLVAYIAVVFLTPLTHALHRRAGLAVPVALTVLVGADDVARLGFGVPYVGPANYLMAWLAVHQLGFAVQDGRLPSRRRVALPLAAAGLAALVLLTVAGPYPVSMVGVTGERVQNTAPPTLALLALAVTQTGIALALRDLGNRWLRRPGPWTAVVAVNSVIMTLFLWHMTAVVAAVVLLYGTGLMPAAAPGSPLWLLLRLPWLACLAVILAVLVAAFGRFERRASRPARAEPAGGAWATTLTVAGAAAVVSGLLGVALAGPSDHGPTGLPWGVLLTYLSGATLLALVRRHRRPARSDGASSRLTSGP</sequence>
<reference evidence="4" key="1">
    <citation type="journal article" date="2019" name="Int. J. Syst. Evol. Microbiol.">
        <title>The Global Catalogue of Microorganisms (GCM) 10K type strain sequencing project: providing services to taxonomists for standard genome sequencing and annotation.</title>
        <authorList>
            <consortium name="The Broad Institute Genomics Platform"/>
            <consortium name="The Broad Institute Genome Sequencing Center for Infectious Disease"/>
            <person name="Wu L."/>
            <person name="Ma J."/>
        </authorList>
    </citation>
    <scope>NUCLEOTIDE SEQUENCE [LARGE SCALE GENOMIC DNA]</scope>
    <source>
        <strain evidence="4">CGMCC 4.7132</strain>
    </source>
</reference>
<feature type="transmembrane region" description="Helical" evidence="1">
    <location>
        <begin position="26"/>
        <end position="46"/>
    </location>
</feature>
<feature type="transmembrane region" description="Helical" evidence="1">
    <location>
        <begin position="418"/>
        <end position="436"/>
    </location>
</feature>
<protein>
    <submittedName>
        <fullName evidence="3">Acyltransferase</fullName>
        <ecNumber evidence="3">2.3.1.-</ecNumber>
    </submittedName>
</protein>
<gene>
    <name evidence="3" type="ORF">ACFO60_07005</name>
</gene>
<evidence type="ECO:0000313" key="4">
    <source>
        <dbReference type="Proteomes" id="UP001596004"/>
    </source>
</evidence>
<dbReference type="Proteomes" id="UP001596004">
    <property type="component" value="Unassembled WGS sequence"/>
</dbReference>
<feature type="transmembrane region" description="Helical" evidence="1">
    <location>
        <begin position="140"/>
        <end position="161"/>
    </location>
</feature>
<feature type="transmembrane region" description="Helical" evidence="1">
    <location>
        <begin position="349"/>
        <end position="369"/>
    </location>
</feature>
<comment type="caution">
    <text evidence="3">The sequence shown here is derived from an EMBL/GenBank/DDBJ whole genome shotgun (WGS) entry which is preliminary data.</text>
</comment>
<dbReference type="RefSeq" id="WP_380838659.1">
    <property type="nucleotide sequence ID" value="NZ_JBHSFP010000003.1"/>
</dbReference>
<keyword evidence="3" id="KW-0012">Acyltransferase</keyword>
<keyword evidence="4" id="KW-1185">Reference proteome</keyword>
<name>A0ABV9CCD1_9ACTN</name>
<keyword evidence="1" id="KW-0812">Transmembrane</keyword>
<dbReference type="Pfam" id="PF01757">
    <property type="entry name" value="Acyl_transf_3"/>
    <property type="match status" value="1"/>
</dbReference>
<evidence type="ECO:0000313" key="3">
    <source>
        <dbReference type="EMBL" id="MFC4530506.1"/>
    </source>
</evidence>
<evidence type="ECO:0000256" key="1">
    <source>
        <dbReference type="SAM" id="Phobius"/>
    </source>
</evidence>
<organism evidence="3 4">
    <name type="scientific">Sphaerisporangium dianthi</name>
    <dbReference type="NCBI Taxonomy" id="1436120"/>
    <lineage>
        <taxon>Bacteria</taxon>
        <taxon>Bacillati</taxon>
        <taxon>Actinomycetota</taxon>
        <taxon>Actinomycetes</taxon>
        <taxon>Streptosporangiales</taxon>
        <taxon>Streptosporangiaceae</taxon>
        <taxon>Sphaerisporangium</taxon>
    </lineage>
</organism>
<dbReference type="InterPro" id="IPR002656">
    <property type="entry name" value="Acyl_transf_3_dom"/>
</dbReference>
<dbReference type="GO" id="GO:0016746">
    <property type="term" value="F:acyltransferase activity"/>
    <property type="evidence" value="ECO:0007669"/>
    <property type="project" value="UniProtKB-KW"/>
</dbReference>
<feature type="transmembrane region" description="Helical" evidence="1">
    <location>
        <begin position="110"/>
        <end position="128"/>
    </location>
</feature>
<feature type="transmembrane region" description="Helical" evidence="1">
    <location>
        <begin position="302"/>
        <end position="329"/>
    </location>
</feature>
<keyword evidence="1" id="KW-0472">Membrane</keyword>
<feature type="domain" description="Acyltransferase 3" evidence="2">
    <location>
        <begin position="24"/>
        <end position="364"/>
    </location>
</feature>
<feature type="transmembrane region" description="Helical" evidence="1">
    <location>
        <begin position="381"/>
        <end position="406"/>
    </location>
</feature>
<keyword evidence="1" id="KW-1133">Transmembrane helix</keyword>
<dbReference type="EMBL" id="JBHSFP010000003">
    <property type="protein sequence ID" value="MFC4530506.1"/>
    <property type="molecule type" value="Genomic_DNA"/>
</dbReference>